<dbReference type="Proteomes" id="UP001596139">
    <property type="component" value="Unassembled WGS sequence"/>
</dbReference>
<name>A0ABW1MIJ9_9ACTN</name>
<evidence type="ECO:0000256" key="1">
    <source>
        <dbReference type="SAM" id="MobiDB-lite"/>
    </source>
</evidence>
<proteinExistence type="predicted"/>
<keyword evidence="3" id="KW-1185">Reference proteome</keyword>
<evidence type="ECO:0000313" key="2">
    <source>
        <dbReference type="EMBL" id="MFC6063505.1"/>
    </source>
</evidence>
<comment type="caution">
    <text evidence="2">The sequence shown here is derived from an EMBL/GenBank/DDBJ whole genome shotgun (WGS) entry which is preliminary data.</text>
</comment>
<protein>
    <submittedName>
        <fullName evidence="2">Uncharacterized protein</fullName>
    </submittedName>
</protein>
<dbReference type="EMBL" id="JBHSPX010000004">
    <property type="protein sequence ID" value="MFC6063505.1"/>
    <property type="molecule type" value="Genomic_DNA"/>
</dbReference>
<dbReference type="RefSeq" id="WP_157848899.1">
    <property type="nucleotide sequence ID" value="NZ_JBHSPX010000004.1"/>
</dbReference>
<accession>A0ABW1MIJ9</accession>
<sequence length="83" mass="8937">MAGPVARTVMDDQTQLRTMIDFARRHLASNAAEAEAFAPGDQSGQMRHRLAGLKKTIELLLEAAEPLAAPPRSNTPRPDGTAE</sequence>
<feature type="region of interest" description="Disordered" evidence="1">
    <location>
        <begin position="64"/>
        <end position="83"/>
    </location>
</feature>
<reference evidence="3" key="1">
    <citation type="journal article" date="2019" name="Int. J. Syst. Evol. Microbiol.">
        <title>The Global Catalogue of Microorganisms (GCM) 10K type strain sequencing project: providing services to taxonomists for standard genome sequencing and annotation.</title>
        <authorList>
            <consortium name="The Broad Institute Genomics Platform"/>
            <consortium name="The Broad Institute Genome Sequencing Center for Infectious Disease"/>
            <person name="Wu L."/>
            <person name="Ma J."/>
        </authorList>
    </citation>
    <scope>NUCLEOTIDE SEQUENCE [LARGE SCALE GENOMIC DNA]</scope>
    <source>
        <strain evidence="3">CGMCC 1.15180</strain>
    </source>
</reference>
<organism evidence="2 3">
    <name type="scientific">Streptomyces ochraceiscleroticus</name>
    <dbReference type="NCBI Taxonomy" id="47761"/>
    <lineage>
        <taxon>Bacteria</taxon>
        <taxon>Bacillati</taxon>
        <taxon>Actinomycetota</taxon>
        <taxon>Actinomycetes</taxon>
        <taxon>Kitasatosporales</taxon>
        <taxon>Streptomycetaceae</taxon>
        <taxon>Streptomyces</taxon>
    </lineage>
</organism>
<evidence type="ECO:0000313" key="3">
    <source>
        <dbReference type="Proteomes" id="UP001596139"/>
    </source>
</evidence>
<gene>
    <name evidence="2" type="ORF">ACFP4F_13190</name>
</gene>